<evidence type="ECO:0000256" key="1">
    <source>
        <dbReference type="ARBA" id="ARBA00004651"/>
    </source>
</evidence>
<dbReference type="GO" id="GO:0022857">
    <property type="term" value="F:transmembrane transporter activity"/>
    <property type="evidence" value="ECO:0007669"/>
    <property type="project" value="InterPro"/>
</dbReference>
<evidence type="ECO:0000259" key="8">
    <source>
        <dbReference type="PROSITE" id="PS50850"/>
    </source>
</evidence>
<dbReference type="AlphaFoldDB" id="A0A8A4ZM54"/>
<feature type="transmembrane region" description="Helical" evidence="7">
    <location>
        <begin position="95"/>
        <end position="114"/>
    </location>
</feature>
<feature type="domain" description="Major facilitator superfamily (MFS) profile" evidence="8">
    <location>
        <begin position="6"/>
        <end position="401"/>
    </location>
</feature>
<dbReference type="SUPFAM" id="SSF103473">
    <property type="entry name" value="MFS general substrate transporter"/>
    <property type="match status" value="1"/>
</dbReference>
<feature type="transmembrane region" description="Helical" evidence="7">
    <location>
        <begin position="135"/>
        <end position="156"/>
    </location>
</feature>
<evidence type="ECO:0000313" key="10">
    <source>
        <dbReference type="Proteomes" id="UP000663937"/>
    </source>
</evidence>
<dbReference type="PROSITE" id="PS50850">
    <property type="entry name" value="MFS"/>
    <property type="match status" value="1"/>
</dbReference>
<feature type="transmembrane region" description="Helical" evidence="7">
    <location>
        <begin position="378"/>
        <end position="397"/>
    </location>
</feature>
<dbReference type="PROSITE" id="PS00216">
    <property type="entry name" value="SUGAR_TRANSPORT_1"/>
    <property type="match status" value="1"/>
</dbReference>
<comment type="similarity">
    <text evidence="2">Belongs to the major facilitator superfamily.</text>
</comment>
<evidence type="ECO:0000256" key="6">
    <source>
        <dbReference type="ARBA" id="ARBA00023136"/>
    </source>
</evidence>
<accession>A0A8A4ZM54</accession>
<sequence length="405" mass="40535">MSRDRLTIALYSNFVMWGWFLYSFTPSVPLITAEQGITKAQAGLHGTAMAIGTVLSALVSARLVDRLGRRGVLLAASGVLAAGVVMLVSGGTLAWSLPGALVTAIGGTLVLSAAQPALAVHHGEASAAAMTEANGVGSAFGLLAPLAVGASVAVGWGWRPAVAVTIALSALAAWLVGSLPARGALGTSRAPDEAAAEVDASEAVAGPTAAAAGTRTAPGFSPAFRYFWWALIAAVAVENATTFWAADLLVTRTGAGPGIATGALAGLIAGMSAARFIVGPLSLRKAPEKLLLVAFAVAAAGWWILWAATTPTLALAGLVIAGFGYGAQYPLSIALVLRASRGRPDRAQARATLGSGIAIGIAPFLLGALADQFGTHDAFVLVPVLLAVGAGAVALGLRSVHRTGA</sequence>
<keyword evidence="5 7" id="KW-1133">Transmembrane helix</keyword>
<dbReference type="PANTHER" id="PTHR23514">
    <property type="entry name" value="BYPASS OF STOP CODON PROTEIN 6"/>
    <property type="match status" value="1"/>
</dbReference>
<feature type="transmembrane region" description="Helical" evidence="7">
    <location>
        <begin position="7"/>
        <end position="24"/>
    </location>
</feature>
<dbReference type="InterPro" id="IPR020846">
    <property type="entry name" value="MFS_dom"/>
</dbReference>
<evidence type="ECO:0000256" key="2">
    <source>
        <dbReference type="ARBA" id="ARBA00008335"/>
    </source>
</evidence>
<feature type="transmembrane region" description="Helical" evidence="7">
    <location>
        <begin position="349"/>
        <end position="366"/>
    </location>
</feature>
<evidence type="ECO:0000256" key="4">
    <source>
        <dbReference type="ARBA" id="ARBA00022692"/>
    </source>
</evidence>
<organism evidence="9 10">
    <name type="scientific">Pengzhenrongella sicca</name>
    <dbReference type="NCBI Taxonomy" id="2819238"/>
    <lineage>
        <taxon>Bacteria</taxon>
        <taxon>Bacillati</taxon>
        <taxon>Actinomycetota</taxon>
        <taxon>Actinomycetes</taxon>
        <taxon>Micrococcales</taxon>
        <taxon>Pengzhenrongella</taxon>
    </lineage>
</organism>
<keyword evidence="3" id="KW-0813">Transport</keyword>
<protein>
    <submittedName>
        <fullName evidence="9">MFS transporter</fullName>
    </submittedName>
</protein>
<gene>
    <name evidence="9" type="ORF">J4E96_16930</name>
</gene>
<evidence type="ECO:0000313" key="9">
    <source>
        <dbReference type="EMBL" id="QTE31597.1"/>
    </source>
</evidence>
<dbReference type="PANTHER" id="PTHR23514:SF3">
    <property type="entry name" value="BYPASS OF STOP CODON PROTEIN 6"/>
    <property type="match status" value="1"/>
</dbReference>
<evidence type="ECO:0000256" key="7">
    <source>
        <dbReference type="SAM" id="Phobius"/>
    </source>
</evidence>
<reference evidence="9" key="1">
    <citation type="submission" date="2021-03" db="EMBL/GenBank/DDBJ databases">
        <title>Pengzhenrongella sicca gen. nov., sp. nov., a new member of suborder Micrococcineae isolated from High-Arctic tundra soil.</title>
        <authorList>
            <person name="Peng F."/>
        </authorList>
    </citation>
    <scope>NUCLEOTIDE SEQUENCE</scope>
    <source>
        <strain evidence="9">LRZ-2</strain>
    </source>
</reference>
<feature type="transmembrane region" description="Helical" evidence="7">
    <location>
        <begin position="290"/>
        <end position="308"/>
    </location>
</feature>
<dbReference type="InterPro" id="IPR036259">
    <property type="entry name" value="MFS_trans_sf"/>
</dbReference>
<keyword evidence="10" id="KW-1185">Reference proteome</keyword>
<dbReference type="InterPro" id="IPR005829">
    <property type="entry name" value="Sugar_transporter_CS"/>
</dbReference>
<dbReference type="GO" id="GO:0005886">
    <property type="term" value="C:plasma membrane"/>
    <property type="evidence" value="ECO:0007669"/>
    <property type="project" value="UniProtKB-SubCell"/>
</dbReference>
<dbReference type="Proteomes" id="UP000663937">
    <property type="component" value="Chromosome"/>
</dbReference>
<dbReference type="Gene3D" id="1.20.1250.20">
    <property type="entry name" value="MFS general substrate transporter like domains"/>
    <property type="match status" value="2"/>
</dbReference>
<keyword evidence="4 7" id="KW-0812">Transmembrane</keyword>
<dbReference type="EMBL" id="CP071868">
    <property type="protein sequence ID" value="QTE31597.1"/>
    <property type="molecule type" value="Genomic_DNA"/>
</dbReference>
<keyword evidence="6 7" id="KW-0472">Membrane</keyword>
<comment type="subcellular location">
    <subcellularLocation>
        <location evidence="1">Cell membrane</location>
        <topology evidence="1">Multi-pass membrane protein</topology>
    </subcellularLocation>
</comment>
<evidence type="ECO:0000256" key="5">
    <source>
        <dbReference type="ARBA" id="ARBA00022989"/>
    </source>
</evidence>
<evidence type="ECO:0000256" key="3">
    <source>
        <dbReference type="ARBA" id="ARBA00022448"/>
    </source>
</evidence>
<proteinExistence type="inferred from homology"/>
<dbReference type="Pfam" id="PF07690">
    <property type="entry name" value="MFS_1"/>
    <property type="match status" value="1"/>
</dbReference>
<feature type="transmembrane region" description="Helical" evidence="7">
    <location>
        <begin position="226"/>
        <end position="246"/>
    </location>
</feature>
<dbReference type="KEGG" id="psic:J4E96_16930"/>
<dbReference type="InterPro" id="IPR011701">
    <property type="entry name" value="MFS"/>
</dbReference>
<feature type="transmembrane region" description="Helical" evidence="7">
    <location>
        <begin position="44"/>
        <end position="64"/>
    </location>
</feature>
<name>A0A8A4ZM54_9MICO</name>
<feature type="transmembrane region" description="Helical" evidence="7">
    <location>
        <begin position="314"/>
        <end position="337"/>
    </location>
</feature>
<feature type="transmembrane region" description="Helical" evidence="7">
    <location>
        <begin position="162"/>
        <end position="181"/>
    </location>
</feature>
<feature type="transmembrane region" description="Helical" evidence="7">
    <location>
        <begin position="258"/>
        <end position="278"/>
    </location>
</feature>
<dbReference type="InterPro" id="IPR051788">
    <property type="entry name" value="MFS_Transporter"/>
</dbReference>
<feature type="transmembrane region" description="Helical" evidence="7">
    <location>
        <begin position="71"/>
        <end position="89"/>
    </location>
</feature>